<evidence type="ECO:0000313" key="1">
    <source>
        <dbReference type="EMBL" id="KAK2608832.1"/>
    </source>
</evidence>
<gene>
    <name evidence="1" type="ORF">QQS21_002689</name>
</gene>
<sequence length="78" mass="8706">ELSIWGNKPWYRNQIARILFLKGMHLLSLGTEDAEEGDKCTSMEMKISTPASSASATRLTLCYDSPTQNNGEDRQRAA</sequence>
<organism evidence="1 2">
    <name type="scientific">Conoideocrella luteorostrata</name>
    <dbReference type="NCBI Taxonomy" id="1105319"/>
    <lineage>
        <taxon>Eukaryota</taxon>
        <taxon>Fungi</taxon>
        <taxon>Dikarya</taxon>
        <taxon>Ascomycota</taxon>
        <taxon>Pezizomycotina</taxon>
        <taxon>Sordariomycetes</taxon>
        <taxon>Hypocreomycetidae</taxon>
        <taxon>Hypocreales</taxon>
        <taxon>Clavicipitaceae</taxon>
        <taxon>Conoideocrella</taxon>
    </lineage>
</organism>
<dbReference type="EMBL" id="JASWJB010000032">
    <property type="protein sequence ID" value="KAK2608832.1"/>
    <property type="molecule type" value="Genomic_DNA"/>
</dbReference>
<feature type="non-terminal residue" evidence="1">
    <location>
        <position position="1"/>
    </location>
</feature>
<dbReference type="AlphaFoldDB" id="A0AAJ0CYW7"/>
<proteinExistence type="predicted"/>
<keyword evidence="2" id="KW-1185">Reference proteome</keyword>
<protein>
    <submittedName>
        <fullName evidence="1">Uncharacterized protein</fullName>
    </submittedName>
</protein>
<comment type="caution">
    <text evidence="1">The sequence shown here is derived from an EMBL/GenBank/DDBJ whole genome shotgun (WGS) entry which is preliminary data.</text>
</comment>
<reference evidence="1" key="1">
    <citation type="submission" date="2023-06" db="EMBL/GenBank/DDBJ databases">
        <title>Conoideocrella luteorostrata (Hypocreales: Clavicipitaceae), a potential biocontrol fungus for elongate hemlock scale in United States Christmas tree production areas.</title>
        <authorList>
            <person name="Barrett H."/>
            <person name="Lovett B."/>
            <person name="Macias A.M."/>
            <person name="Stajich J.E."/>
            <person name="Kasson M.T."/>
        </authorList>
    </citation>
    <scope>NUCLEOTIDE SEQUENCE</scope>
    <source>
        <strain evidence="1">ARSEF 14590</strain>
    </source>
</reference>
<name>A0AAJ0CYW7_9HYPO</name>
<evidence type="ECO:0000313" key="2">
    <source>
        <dbReference type="Proteomes" id="UP001251528"/>
    </source>
</evidence>
<dbReference type="Proteomes" id="UP001251528">
    <property type="component" value="Unassembled WGS sequence"/>
</dbReference>
<accession>A0AAJ0CYW7</accession>